<feature type="transmembrane region" description="Helical" evidence="2">
    <location>
        <begin position="77"/>
        <end position="102"/>
    </location>
</feature>
<evidence type="ECO:0000313" key="4">
    <source>
        <dbReference type="EMBL" id="MFD2464264.1"/>
    </source>
</evidence>
<feature type="compositionally biased region" description="Basic and acidic residues" evidence="1">
    <location>
        <begin position="1"/>
        <end position="10"/>
    </location>
</feature>
<dbReference type="InterPro" id="IPR002656">
    <property type="entry name" value="Acyl_transf_3_dom"/>
</dbReference>
<keyword evidence="5" id="KW-1185">Reference proteome</keyword>
<feature type="compositionally biased region" description="Basic and acidic residues" evidence="1">
    <location>
        <begin position="405"/>
        <end position="417"/>
    </location>
</feature>
<evidence type="ECO:0000259" key="3">
    <source>
        <dbReference type="Pfam" id="PF01757"/>
    </source>
</evidence>
<evidence type="ECO:0000256" key="2">
    <source>
        <dbReference type="SAM" id="Phobius"/>
    </source>
</evidence>
<organism evidence="4 5">
    <name type="scientific">Amycolatopsis samaneae</name>
    <dbReference type="NCBI Taxonomy" id="664691"/>
    <lineage>
        <taxon>Bacteria</taxon>
        <taxon>Bacillati</taxon>
        <taxon>Actinomycetota</taxon>
        <taxon>Actinomycetes</taxon>
        <taxon>Pseudonocardiales</taxon>
        <taxon>Pseudonocardiaceae</taxon>
        <taxon>Amycolatopsis</taxon>
    </lineage>
</organism>
<feature type="transmembrane region" description="Helical" evidence="2">
    <location>
        <begin position="195"/>
        <end position="217"/>
    </location>
</feature>
<protein>
    <submittedName>
        <fullName evidence="4">Acyltransferase family protein</fullName>
        <ecNumber evidence="4">2.3.-.-</ecNumber>
    </submittedName>
</protein>
<dbReference type="InterPro" id="IPR050879">
    <property type="entry name" value="Acyltransferase_3"/>
</dbReference>
<keyword evidence="2" id="KW-1133">Transmembrane helix</keyword>
<accession>A0ABW5GTH7</accession>
<feature type="transmembrane region" description="Helical" evidence="2">
    <location>
        <begin position="265"/>
        <end position="284"/>
    </location>
</feature>
<feature type="transmembrane region" description="Helical" evidence="2">
    <location>
        <begin position="355"/>
        <end position="376"/>
    </location>
</feature>
<keyword evidence="2" id="KW-0472">Membrane</keyword>
<keyword evidence="4" id="KW-0808">Transferase</keyword>
<feature type="transmembrane region" description="Helical" evidence="2">
    <location>
        <begin position="163"/>
        <end position="183"/>
    </location>
</feature>
<feature type="domain" description="Acyltransferase 3" evidence="3">
    <location>
        <begin position="30"/>
        <end position="376"/>
    </location>
</feature>
<evidence type="ECO:0000256" key="1">
    <source>
        <dbReference type="SAM" id="MobiDB-lite"/>
    </source>
</evidence>
<dbReference type="EC" id="2.3.-.-" evidence="4"/>
<proteinExistence type="predicted"/>
<feature type="transmembrane region" description="Helical" evidence="2">
    <location>
        <begin position="123"/>
        <end position="143"/>
    </location>
</feature>
<reference evidence="5" key="1">
    <citation type="journal article" date="2019" name="Int. J. Syst. Evol. Microbiol.">
        <title>The Global Catalogue of Microorganisms (GCM) 10K type strain sequencing project: providing services to taxonomists for standard genome sequencing and annotation.</title>
        <authorList>
            <consortium name="The Broad Institute Genomics Platform"/>
            <consortium name="The Broad Institute Genome Sequencing Center for Infectious Disease"/>
            <person name="Wu L."/>
            <person name="Ma J."/>
        </authorList>
    </citation>
    <scope>NUCLEOTIDE SEQUENCE [LARGE SCALE GENOMIC DNA]</scope>
    <source>
        <strain evidence="5">CGMCC 4.7643</strain>
    </source>
</reference>
<dbReference type="Pfam" id="PF01757">
    <property type="entry name" value="Acyl_transf_3"/>
    <property type="match status" value="1"/>
</dbReference>
<gene>
    <name evidence="4" type="ORF">ACFSYJ_36990</name>
</gene>
<feature type="transmembrane region" description="Helical" evidence="2">
    <location>
        <begin position="290"/>
        <end position="310"/>
    </location>
</feature>
<dbReference type="PANTHER" id="PTHR23028:SF53">
    <property type="entry name" value="ACYL_TRANSF_3 DOMAIN-CONTAINING PROTEIN"/>
    <property type="match status" value="1"/>
</dbReference>
<feature type="transmembrane region" description="Helical" evidence="2">
    <location>
        <begin position="237"/>
        <end position="258"/>
    </location>
</feature>
<dbReference type="Proteomes" id="UP001597419">
    <property type="component" value="Unassembled WGS sequence"/>
</dbReference>
<feature type="region of interest" description="Disordered" evidence="1">
    <location>
        <begin position="1"/>
        <end position="24"/>
    </location>
</feature>
<dbReference type="PANTHER" id="PTHR23028">
    <property type="entry name" value="ACETYLTRANSFERASE"/>
    <property type="match status" value="1"/>
</dbReference>
<sequence length="417" mass="45848">MSDHNSDRAKLAPVAPGSGGAKAQPSTALNSLTGLRFIAAIGTFLFHATLMVNPLNFSWPMITPFADDSVAQRVSELFSYSGFVGLSFFFVLSGFVLTWSARPGSSVRTFYRRRLAKVFPNHLVMWVLAMLLFAGGVVTWRVWLPNLFLVQAWFPDFKISQAMNVPAWSLCAELFFYLCFPLLLRPISRLSTRGLWIGAGAMVAGLAVYQVALMTIIPGKTTPGPPLLADLQYWLGYLFPAGRLFEFVLGMFVARIVLARKWIRVGPLLATVILAVSYVVTLFVPANFALNLVTLAPIGLVVGAFANADLEGKRTMLRGRVMVFLGKISFAFYLVQMVTVFYFRAVTGGARYSVPVGILVLLGLFAMSILGGWLLFRFVETPAMRWWGRKRDKPVALAPAPGDDPASRDVGGERRAA</sequence>
<dbReference type="GO" id="GO:0016746">
    <property type="term" value="F:acyltransferase activity"/>
    <property type="evidence" value="ECO:0007669"/>
    <property type="project" value="UniProtKB-KW"/>
</dbReference>
<feature type="transmembrane region" description="Helical" evidence="2">
    <location>
        <begin position="322"/>
        <end position="343"/>
    </location>
</feature>
<evidence type="ECO:0000313" key="5">
    <source>
        <dbReference type="Proteomes" id="UP001597419"/>
    </source>
</evidence>
<name>A0ABW5GTH7_9PSEU</name>
<feature type="region of interest" description="Disordered" evidence="1">
    <location>
        <begin position="394"/>
        <end position="417"/>
    </location>
</feature>
<dbReference type="EMBL" id="JBHUKU010000025">
    <property type="protein sequence ID" value="MFD2464264.1"/>
    <property type="molecule type" value="Genomic_DNA"/>
</dbReference>
<comment type="caution">
    <text evidence="4">The sequence shown here is derived from an EMBL/GenBank/DDBJ whole genome shotgun (WGS) entry which is preliminary data.</text>
</comment>
<dbReference type="RefSeq" id="WP_345404843.1">
    <property type="nucleotide sequence ID" value="NZ_BAABHG010000017.1"/>
</dbReference>
<keyword evidence="2" id="KW-0812">Transmembrane</keyword>
<keyword evidence="4" id="KW-0012">Acyltransferase</keyword>
<feature type="transmembrane region" description="Helical" evidence="2">
    <location>
        <begin position="37"/>
        <end position="57"/>
    </location>
</feature>